<dbReference type="GeneID" id="24780181"/>
<dbReference type="GeneID" id="27427135"/>
<dbReference type="PATRIC" id="fig|2287.9.peg.839"/>
<evidence type="ECO:0000313" key="2">
    <source>
        <dbReference type="EMBL" id="SAI84391.1"/>
    </source>
</evidence>
<organism evidence="2 3">
    <name type="scientific">Saccharolobus solfataricus</name>
    <name type="common">Sulfolobus solfataricus</name>
    <dbReference type="NCBI Taxonomy" id="2287"/>
    <lineage>
        <taxon>Archaea</taxon>
        <taxon>Thermoproteota</taxon>
        <taxon>Thermoprotei</taxon>
        <taxon>Sulfolobales</taxon>
        <taxon>Sulfolobaceae</taxon>
        <taxon>Saccharolobus</taxon>
    </lineage>
</organism>
<dbReference type="EMBL" id="LT549890">
    <property type="protein sequence ID" value="SAI84391.1"/>
    <property type="molecule type" value="Genomic_DNA"/>
</dbReference>
<sequence length="83" mass="9160">MIALADYELISIRPGILIARVENEELKVRIFPIPIHVIKSGENYSVQINIVISVDTNSPKFGEPCSPQNLTSSPPKGRGFPRS</sequence>
<name>A0A157T0J8_SACSO</name>
<dbReference type="Proteomes" id="UP000076770">
    <property type="component" value="Chromosome i"/>
</dbReference>
<evidence type="ECO:0000256" key="1">
    <source>
        <dbReference type="SAM" id="MobiDB-lite"/>
    </source>
</evidence>
<dbReference type="AlphaFoldDB" id="A0A157T0J8"/>
<proteinExistence type="predicted"/>
<protein>
    <submittedName>
        <fullName evidence="2">Uncharacterized protein</fullName>
    </submittedName>
</protein>
<dbReference type="RefSeq" id="WP_048054191.1">
    <property type="nucleotide sequence ID" value="NZ_LT549890.1"/>
</dbReference>
<dbReference type="OrthoDB" id="44045at2157"/>
<feature type="region of interest" description="Disordered" evidence="1">
    <location>
        <begin position="62"/>
        <end position="83"/>
    </location>
</feature>
<evidence type="ECO:0000313" key="3">
    <source>
        <dbReference type="Proteomes" id="UP000076770"/>
    </source>
</evidence>
<accession>A0A157T0J8</accession>
<gene>
    <name evidence="2" type="ORF">SSOP1_0837</name>
</gene>
<reference evidence="3" key="1">
    <citation type="submission" date="2016-04" db="EMBL/GenBank/DDBJ databases">
        <authorList>
            <person name="Shah S.A."/>
            <person name="Garrett R.A."/>
        </authorList>
    </citation>
    <scope>NUCLEOTIDE SEQUENCE [LARGE SCALE GENOMIC DNA]</scope>
    <source>
        <strain evidence="3">ATCC 35091 / DSM 1616 / JCM 8930 / NBRC 15331 / P1</strain>
    </source>
</reference>